<feature type="compositionally biased region" description="Polar residues" evidence="1">
    <location>
        <begin position="19"/>
        <end position="36"/>
    </location>
</feature>
<feature type="compositionally biased region" description="Basic and acidic residues" evidence="1">
    <location>
        <begin position="374"/>
        <end position="387"/>
    </location>
</feature>
<dbReference type="EMBL" id="MU863646">
    <property type="protein sequence ID" value="KAK4099837.1"/>
    <property type="molecule type" value="Genomic_DNA"/>
</dbReference>
<reference evidence="3" key="2">
    <citation type="submission" date="2023-05" db="EMBL/GenBank/DDBJ databases">
        <authorList>
            <consortium name="Lawrence Berkeley National Laboratory"/>
            <person name="Steindorff A."/>
            <person name="Hensen N."/>
            <person name="Bonometti L."/>
            <person name="Westerberg I."/>
            <person name="Brannstrom I.O."/>
            <person name="Guillou S."/>
            <person name="Cros-Aarteil S."/>
            <person name="Calhoun S."/>
            <person name="Haridas S."/>
            <person name="Kuo A."/>
            <person name="Mondo S."/>
            <person name="Pangilinan J."/>
            <person name="Riley R."/>
            <person name="Labutti K."/>
            <person name="Andreopoulos B."/>
            <person name="Lipzen A."/>
            <person name="Chen C."/>
            <person name="Yanf M."/>
            <person name="Daum C."/>
            <person name="Ng V."/>
            <person name="Clum A."/>
            <person name="Ohm R."/>
            <person name="Martin F."/>
            <person name="Silar P."/>
            <person name="Natvig D."/>
            <person name="Lalanne C."/>
            <person name="Gautier V."/>
            <person name="Ament-Velasquez S.L."/>
            <person name="Kruys A."/>
            <person name="Hutchinson M.I."/>
            <person name="Powell A.J."/>
            <person name="Barry K."/>
            <person name="Miller A.N."/>
            <person name="Grigoriev I.V."/>
            <person name="Debuchy R."/>
            <person name="Gladieux P."/>
            <person name="Thoren M.H."/>
            <person name="Johannesson H."/>
        </authorList>
    </citation>
    <scope>NUCLEOTIDE SEQUENCE</scope>
    <source>
        <strain evidence="3">CBS 757.83</strain>
    </source>
</reference>
<dbReference type="GO" id="GO:0004222">
    <property type="term" value="F:metalloendopeptidase activity"/>
    <property type="evidence" value="ECO:0007669"/>
    <property type="project" value="InterPro"/>
</dbReference>
<evidence type="ECO:0000313" key="3">
    <source>
        <dbReference type="EMBL" id="KAK4099837.1"/>
    </source>
</evidence>
<dbReference type="InterPro" id="IPR001506">
    <property type="entry name" value="Peptidase_M12A"/>
</dbReference>
<comment type="caution">
    <text evidence="3">The sequence shown here is derived from an EMBL/GenBank/DDBJ whole genome shotgun (WGS) entry which is preliminary data.</text>
</comment>
<evidence type="ECO:0000313" key="4">
    <source>
        <dbReference type="Proteomes" id="UP001305647"/>
    </source>
</evidence>
<proteinExistence type="predicted"/>
<dbReference type="AlphaFoldDB" id="A0AAN6T0Q8"/>
<dbReference type="GO" id="GO:0006508">
    <property type="term" value="P:proteolysis"/>
    <property type="evidence" value="ECO:0007669"/>
    <property type="project" value="InterPro"/>
</dbReference>
<dbReference type="Gene3D" id="3.40.390.10">
    <property type="entry name" value="Collagenase (Catalytic Domain)"/>
    <property type="match status" value="1"/>
</dbReference>
<gene>
    <name evidence="3" type="ORF">N658DRAFT_474605</name>
</gene>
<dbReference type="InterPro" id="IPR024079">
    <property type="entry name" value="MetalloPept_cat_dom_sf"/>
</dbReference>
<evidence type="ECO:0000256" key="1">
    <source>
        <dbReference type="SAM" id="MobiDB-lite"/>
    </source>
</evidence>
<dbReference type="Pfam" id="PF01400">
    <property type="entry name" value="Astacin"/>
    <property type="match status" value="1"/>
</dbReference>
<feature type="domain" description="Peptidase M12A" evidence="2">
    <location>
        <begin position="225"/>
        <end position="290"/>
    </location>
</feature>
<dbReference type="SUPFAM" id="SSF55486">
    <property type="entry name" value="Metalloproteases ('zincins'), catalytic domain"/>
    <property type="match status" value="1"/>
</dbReference>
<feature type="compositionally biased region" description="Acidic residues" evidence="1">
    <location>
        <begin position="54"/>
        <end position="91"/>
    </location>
</feature>
<evidence type="ECO:0000259" key="2">
    <source>
        <dbReference type="Pfam" id="PF01400"/>
    </source>
</evidence>
<accession>A0AAN6T0Q8</accession>
<keyword evidence="4" id="KW-1185">Reference proteome</keyword>
<reference evidence="3" key="1">
    <citation type="journal article" date="2023" name="Mol. Phylogenet. Evol.">
        <title>Genome-scale phylogeny and comparative genomics of the fungal order Sordariales.</title>
        <authorList>
            <person name="Hensen N."/>
            <person name="Bonometti L."/>
            <person name="Westerberg I."/>
            <person name="Brannstrom I.O."/>
            <person name="Guillou S."/>
            <person name="Cros-Aarteil S."/>
            <person name="Calhoun S."/>
            <person name="Haridas S."/>
            <person name="Kuo A."/>
            <person name="Mondo S."/>
            <person name="Pangilinan J."/>
            <person name="Riley R."/>
            <person name="LaButti K."/>
            <person name="Andreopoulos B."/>
            <person name="Lipzen A."/>
            <person name="Chen C."/>
            <person name="Yan M."/>
            <person name="Daum C."/>
            <person name="Ng V."/>
            <person name="Clum A."/>
            <person name="Steindorff A."/>
            <person name="Ohm R.A."/>
            <person name="Martin F."/>
            <person name="Silar P."/>
            <person name="Natvig D.O."/>
            <person name="Lalanne C."/>
            <person name="Gautier V."/>
            <person name="Ament-Velasquez S.L."/>
            <person name="Kruys A."/>
            <person name="Hutchinson M.I."/>
            <person name="Powell A.J."/>
            <person name="Barry K."/>
            <person name="Miller A.N."/>
            <person name="Grigoriev I.V."/>
            <person name="Debuchy R."/>
            <person name="Gladieux P."/>
            <person name="Hiltunen Thoren M."/>
            <person name="Johannesson H."/>
        </authorList>
    </citation>
    <scope>NUCLEOTIDE SEQUENCE</scope>
    <source>
        <strain evidence="3">CBS 757.83</strain>
    </source>
</reference>
<feature type="region of interest" description="Disordered" evidence="1">
    <location>
        <begin position="342"/>
        <end position="396"/>
    </location>
</feature>
<feature type="compositionally biased region" description="Basic and acidic residues" evidence="1">
    <location>
        <begin position="40"/>
        <end position="53"/>
    </location>
</feature>
<dbReference type="Proteomes" id="UP001305647">
    <property type="component" value="Unassembled WGS sequence"/>
</dbReference>
<sequence>MGPRSQRLKARFRSLWFHGSSSGNTHDDGSSGSRSQMHLAIDRDGDSEYHGDEGDWQDVDDDDDDDEDDTEDDSEADSEDDGQEFDDDDAANSDSQSIVGIIPPPLAGPAAGAGLNDCLWPPYKHRLVVHFLNGSPWEQQTVKHLVAKHYHAVPMRLRFEFPDSHHLGASGPESDIRVLFSNHSHSYIGRQADNFPGQPTMWLDMHPGSSWRSADETREHMQSNVLHEFGHALGMIHEQQHPDCRANWNYRVLQGKLGWDHEKTRRAYDKVYPWPAATPYDPQSIMHYPVARGDTESGRMFVPLNSVLSDGDKRFLAALYPPEQDPWSRPESPPTCACPGCTASRPVKPTRAVSRPQKKAKPAWDMTTPFDQGWRSDSDLDSDDPKPARRRRRRKQRTDMDWLAISFEPRIVHINSVNNINIFNNFTSINYY</sequence>
<protein>
    <submittedName>
        <fullName evidence="3">Zincin</fullName>
    </submittedName>
</protein>
<name>A0AAN6T0Q8_9PEZI</name>
<organism evidence="3 4">
    <name type="scientific">Parathielavia hyrcaniae</name>
    <dbReference type="NCBI Taxonomy" id="113614"/>
    <lineage>
        <taxon>Eukaryota</taxon>
        <taxon>Fungi</taxon>
        <taxon>Dikarya</taxon>
        <taxon>Ascomycota</taxon>
        <taxon>Pezizomycotina</taxon>
        <taxon>Sordariomycetes</taxon>
        <taxon>Sordariomycetidae</taxon>
        <taxon>Sordariales</taxon>
        <taxon>Chaetomiaceae</taxon>
        <taxon>Parathielavia</taxon>
    </lineage>
</organism>
<feature type="region of interest" description="Disordered" evidence="1">
    <location>
        <begin position="17"/>
        <end position="104"/>
    </location>
</feature>